<dbReference type="GO" id="GO:0008934">
    <property type="term" value="F:inositol monophosphate 1-phosphatase activity"/>
    <property type="evidence" value="ECO:0007669"/>
    <property type="project" value="TreeGrafter"/>
</dbReference>
<dbReference type="AlphaFoldDB" id="A0A077M1F9"/>
<feature type="binding site" evidence="5">
    <location>
        <position position="49"/>
    </location>
    <ligand>
        <name>Mg(2+)</name>
        <dbReference type="ChEBI" id="CHEBI:18420"/>
        <label>1</label>
        <note>catalytic</note>
    </ligand>
</feature>
<dbReference type="PANTHER" id="PTHR20854">
    <property type="entry name" value="INOSITOL MONOPHOSPHATASE"/>
    <property type="match status" value="1"/>
</dbReference>
<keyword evidence="7" id="KW-1185">Reference proteome</keyword>
<dbReference type="EMBL" id="CAJB01000309">
    <property type="protein sequence ID" value="CCH78917.1"/>
    <property type="molecule type" value="Genomic_DNA"/>
</dbReference>
<evidence type="ECO:0000313" key="6">
    <source>
        <dbReference type="EMBL" id="CCH78917.1"/>
    </source>
</evidence>
<reference evidence="6 7" key="1">
    <citation type="journal article" date="2013" name="ISME J.">
        <title>A metabolic model for members of the genus Tetrasphaera involved in enhanced biological phosphorus removal.</title>
        <authorList>
            <person name="Kristiansen R."/>
            <person name="Nguyen H.T.T."/>
            <person name="Saunders A.M."/>
            <person name="Nielsen J.L."/>
            <person name="Wimmer R."/>
            <person name="Le V.Q."/>
            <person name="McIlroy S.J."/>
            <person name="Petrovski S."/>
            <person name="Seviour R.J."/>
            <person name="Calteau A."/>
            <person name="Nielsen K.L."/>
            <person name="Nielsen P.H."/>
        </authorList>
    </citation>
    <scope>NUCLEOTIDE SEQUENCE [LARGE SCALE GENOMIC DNA]</scope>
    <source>
        <strain evidence="6 7">T1-X7</strain>
    </source>
</reference>
<dbReference type="SUPFAM" id="SSF56655">
    <property type="entry name" value="Carbohydrate phosphatase"/>
    <property type="match status" value="1"/>
</dbReference>
<name>A0A077M1F9_9MICO</name>
<evidence type="ECO:0000256" key="3">
    <source>
        <dbReference type="ARBA" id="ARBA00022723"/>
    </source>
</evidence>
<dbReference type="PANTHER" id="PTHR20854:SF4">
    <property type="entry name" value="INOSITOL-1-MONOPHOSPHATASE-RELATED"/>
    <property type="match status" value="1"/>
</dbReference>
<dbReference type="GO" id="GO:0046854">
    <property type="term" value="P:phosphatidylinositol phosphate biosynthetic process"/>
    <property type="evidence" value="ECO:0007669"/>
    <property type="project" value="InterPro"/>
</dbReference>
<keyword evidence="4 5" id="KW-0460">Magnesium</keyword>
<keyword evidence="3 5" id="KW-0479">Metal-binding</keyword>
<dbReference type="GO" id="GO:0006020">
    <property type="term" value="P:inositol metabolic process"/>
    <property type="evidence" value="ECO:0007669"/>
    <property type="project" value="TreeGrafter"/>
</dbReference>
<gene>
    <name evidence="6" type="ORF">BN12_3770002</name>
</gene>
<dbReference type="InterPro" id="IPR020550">
    <property type="entry name" value="Inositol_monophosphatase_CS"/>
</dbReference>
<dbReference type="GO" id="GO:0046872">
    <property type="term" value="F:metal ion binding"/>
    <property type="evidence" value="ECO:0007669"/>
    <property type="project" value="UniProtKB-KW"/>
</dbReference>
<dbReference type="STRING" id="1194083.BN12_3770002"/>
<dbReference type="Proteomes" id="UP000035721">
    <property type="component" value="Unassembled WGS sequence"/>
</dbReference>
<evidence type="ECO:0000256" key="2">
    <source>
        <dbReference type="ARBA" id="ARBA00013106"/>
    </source>
</evidence>
<accession>A0A077M1F9</accession>
<comment type="catalytic activity">
    <reaction evidence="1">
        <text>a myo-inositol phosphate + H2O = myo-inositol + phosphate</text>
        <dbReference type="Rhea" id="RHEA:24056"/>
        <dbReference type="ChEBI" id="CHEBI:15377"/>
        <dbReference type="ChEBI" id="CHEBI:17268"/>
        <dbReference type="ChEBI" id="CHEBI:43474"/>
        <dbReference type="ChEBI" id="CHEBI:84139"/>
        <dbReference type="EC" id="3.1.3.25"/>
    </reaction>
</comment>
<evidence type="ECO:0000256" key="5">
    <source>
        <dbReference type="PIRSR" id="PIRSR600760-2"/>
    </source>
</evidence>
<dbReference type="Pfam" id="PF00459">
    <property type="entry name" value="Inositol_P"/>
    <property type="match status" value="1"/>
</dbReference>
<dbReference type="GO" id="GO:0007165">
    <property type="term" value="P:signal transduction"/>
    <property type="evidence" value="ECO:0007669"/>
    <property type="project" value="TreeGrafter"/>
</dbReference>
<evidence type="ECO:0000256" key="1">
    <source>
        <dbReference type="ARBA" id="ARBA00001033"/>
    </source>
</evidence>
<dbReference type="EC" id="3.1.3.25" evidence="2"/>
<comment type="caution">
    <text evidence="6">The sequence shown here is derived from an EMBL/GenBank/DDBJ whole genome shotgun (WGS) entry which is preliminary data.</text>
</comment>
<evidence type="ECO:0000256" key="4">
    <source>
        <dbReference type="ARBA" id="ARBA00022842"/>
    </source>
</evidence>
<comment type="cofactor">
    <cofactor evidence="5">
        <name>Mg(2+)</name>
        <dbReference type="ChEBI" id="CHEBI:18420"/>
    </cofactor>
</comment>
<dbReference type="PROSITE" id="PS00630">
    <property type="entry name" value="IMP_2"/>
    <property type="match status" value="1"/>
</dbReference>
<keyword evidence="6" id="KW-0378">Hydrolase</keyword>
<dbReference type="PRINTS" id="PR00377">
    <property type="entry name" value="IMPHPHTASES"/>
</dbReference>
<evidence type="ECO:0000313" key="7">
    <source>
        <dbReference type="Proteomes" id="UP000035721"/>
    </source>
</evidence>
<sequence length="109" mass="11451">MRQWQARIVTDILAGVRDIRRIGSAALDLCHVADGCLDAYFERGLNPWDLAAAWLVVTEAGGVVGGPVTGGETVHVAPPQRDLVWASGPGIADDFAALLGRTAARHPGP</sequence>
<dbReference type="Gene3D" id="3.40.190.80">
    <property type="match status" value="1"/>
</dbReference>
<proteinExistence type="predicted"/>
<organism evidence="6 7">
    <name type="scientific">Nostocoides japonicum T1-X7</name>
    <dbReference type="NCBI Taxonomy" id="1194083"/>
    <lineage>
        <taxon>Bacteria</taxon>
        <taxon>Bacillati</taxon>
        <taxon>Actinomycetota</taxon>
        <taxon>Actinomycetes</taxon>
        <taxon>Micrococcales</taxon>
        <taxon>Intrasporangiaceae</taxon>
        <taxon>Nostocoides</taxon>
    </lineage>
</organism>
<dbReference type="InterPro" id="IPR000760">
    <property type="entry name" value="Inositol_monophosphatase-like"/>
</dbReference>
<protein>
    <recommendedName>
        <fullName evidence="2">inositol-phosphate phosphatase</fullName>
        <ecNumber evidence="2">3.1.3.25</ecNumber>
    </recommendedName>
</protein>